<evidence type="ECO:0000313" key="10">
    <source>
        <dbReference type="Proteomes" id="UP000663846"/>
    </source>
</evidence>
<name>A0A8H2WBH5_9AGAM</name>
<evidence type="ECO:0000256" key="7">
    <source>
        <dbReference type="SAM" id="MobiDB-lite"/>
    </source>
</evidence>
<dbReference type="Pfam" id="PF02535">
    <property type="entry name" value="Zip"/>
    <property type="match status" value="1"/>
</dbReference>
<keyword evidence="4 8" id="KW-1133">Transmembrane helix</keyword>
<evidence type="ECO:0000256" key="5">
    <source>
        <dbReference type="ARBA" id="ARBA00023034"/>
    </source>
</evidence>
<dbReference type="EMBL" id="CAJMWS010000056">
    <property type="protein sequence ID" value="CAE6351123.1"/>
    <property type="molecule type" value="Genomic_DNA"/>
</dbReference>
<reference evidence="9" key="1">
    <citation type="submission" date="2021-01" db="EMBL/GenBank/DDBJ databases">
        <authorList>
            <person name="Kaushik A."/>
        </authorList>
    </citation>
    <scope>NUCLEOTIDE SEQUENCE</scope>
    <source>
        <strain evidence="9">AG1-1C</strain>
    </source>
</reference>
<protein>
    <recommendedName>
        <fullName evidence="11">Zinc/iron permease</fullName>
    </recommendedName>
</protein>
<dbReference type="Proteomes" id="UP000663846">
    <property type="component" value="Unassembled WGS sequence"/>
</dbReference>
<organism evidence="9 10">
    <name type="scientific">Rhizoctonia solani</name>
    <dbReference type="NCBI Taxonomy" id="456999"/>
    <lineage>
        <taxon>Eukaryota</taxon>
        <taxon>Fungi</taxon>
        <taxon>Dikarya</taxon>
        <taxon>Basidiomycota</taxon>
        <taxon>Agaricomycotina</taxon>
        <taxon>Agaricomycetes</taxon>
        <taxon>Cantharellales</taxon>
        <taxon>Ceratobasidiaceae</taxon>
        <taxon>Rhizoctonia</taxon>
    </lineage>
</organism>
<feature type="transmembrane region" description="Helical" evidence="8">
    <location>
        <begin position="216"/>
        <end position="238"/>
    </location>
</feature>
<feature type="transmembrane region" description="Helical" evidence="8">
    <location>
        <begin position="280"/>
        <end position="298"/>
    </location>
</feature>
<dbReference type="GO" id="GO:0006829">
    <property type="term" value="P:zinc ion transport"/>
    <property type="evidence" value="ECO:0007669"/>
    <property type="project" value="InterPro"/>
</dbReference>
<dbReference type="InterPro" id="IPR003689">
    <property type="entry name" value="ZIP"/>
</dbReference>
<feature type="transmembrane region" description="Helical" evidence="8">
    <location>
        <begin position="6"/>
        <end position="27"/>
    </location>
</feature>
<accession>A0A8H2WBH5</accession>
<evidence type="ECO:0000256" key="4">
    <source>
        <dbReference type="ARBA" id="ARBA00022989"/>
    </source>
</evidence>
<dbReference type="GO" id="GO:0046873">
    <property type="term" value="F:metal ion transmembrane transporter activity"/>
    <property type="evidence" value="ECO:0007669"/>
    <property type="project" value="InterPro"/>
</dbReference>
<dbReference type="PANTHER" id="PTHR16133:SF0">
    <property type="entry name" value="ZINC_IRON REGULATED TRANSPORTER-RELATED PROTEIN 102B, ISOFORM E"/>
    <property type="match status" value="1"/>
</dbReference>
<gene>
    <name evidence="9" type="ORF">RDB_LOCUS10962</name>
</gene>
<dbReference type="GO" id="GO:0000139">
    <property type="term" value="C:Golgi membrane"/>
    <property type="evidence" value="ECO:0007669"/>
    <property type="project" value="UniProtKB-SubCell"/>
</dbReference>
<dbReference type="InterPro" id="IPR045891">
    <property type="entry name" value="ZIP9"/>
</dbReference>
<dbReference type="AlphaFoldDB" id="A0A8H2WBH5"/>
<evidence type="ECO:0000256" key="2">
    <source>
        <dbReference type="ARBA" id="ARBA00004394"/>
    </source>
</evidence>
<feature type="transmembrane region" description="Helical" evidence="8">
    <location>
        <begin position="318"/>
        <end position="336"/>
    </location>
</feature>
<comment type="caution">
    <text evidence="9">The sequence shown here is derived from an EMBL/GenBank/DDBJ whole genome shotgun (WGS) entry which is preliminary data.</text>
</comment>
<evidence type="ECO:0000256" key="8">
    <source>
        <dbReference type="SAM" id="Phobius"/>
    </source>
</evidence>
<evidence type="ECO:0000256" key="1">
    <source>
        <dbReference type="ARBA" id="ARBA00004127"/>
    </source>
</evidence>
<dbReference type="PANTHER" id="PTHR16133">
    <property type="entry name" value="SOLUTE CARRIER FAMILY 39 ZINC TRANSPORTER , MEMBER 9-RELATED"/>
    <property type="match status" value="1"/>
</dbReference>
<evidence type="ECO:0000313" key="9">
    <source>
        <dbReference type="EMBL" id="CAE6351123.1"/>
    </source>
</evidence>
<feature type="compositionally biased region" description="Polar residues" evidence="7">
    <location>
        <begin position="152"/>
        <end position="163"/>
    </location>
</feature>
<sequence>MGLVQLVVMCTLLGGASFGLGLLPLILTFSKTRISQISTIGTGLLLGAAMGVVIPEGIEVLHHASESTNPSDKGEDEVPTRTIALCLLSGFTLMLAIEQLIAPSGHHYQHAPAPSVTVFDEDDIEQLELGPAPSDQYPDPLTDTTGRRRSVDSVSLNARTNADGSKRHRNGLNGDVFGTSKDGNPNAITLGLVIHSVADGLALGASARSGRNALEVIVFLAIIVHKAPTALALSTALMPHLPRQSVKRHITAFALTSPLASLMTYFLIEFLGEHDSLTKWTGIALLFSGGTFLYVATVLQPVSGHGNQEGELRPGVRVLLTVLGMFFPFMAGGILGHGHEH</sequence>
<keyword evidence="6 8" id="KW-0472">Membrane</keyword>
<keyword evidence="3 8" id="KW-0812">Transmembrane</keyword>
<evidence type="ECO:0000256" key="3">
    <source>
        <dbReference type="ARBA" id="ARBA00022692"/>
    </source>
</evidence>
<keyword evidence="5" id="KW-0333">Golgi apparatus</keyword>
<proteinExistence type="predicted"/>
<feature type="region of interest" description="Disordered" evidence="7">
    <location>
        <begin position="128"/>
        <end position="178"/>
    </location>
</feature>
<feature type="transmembrane region" description="Helical" evidence="8">
    <location>
        <begin position="250"/>
        <end position="268"/>
    </location>
</feature>
<evidence type="ECO:0000256" key="6">
    <source>
        <dbReference type="ARBA" id="ARBA00023136"/>
    </source>
</evidence>
<evidence type="ECO:0008006" key="11">
    <source>
        <dbReference type="Google" id="ProtNLM"/>
    </source>
</evidence>
<comment type="subcellular location">
    <subcellularLocation>
        <location evidence="1">Endomembrane system</location>
        <topology evidence="1">Multi-pass membrane protein</topology>
    </subcellularLocation>
    <subcellularLocation>
        <location evidence="2">Golgi apparatus membrane</location>
    </subcellularLocation>
</comment>